<comment type="caution">
    <text evidence="1">The sequence shown here is derived from an EMBL/GenBank/DDBJ whole genome shotgun (WGS) entry which is preliminary data.</text>
</comment>
<name>A0A0R0BXF1_9GAMM</name>
<evidence type="ECO:0000313" key="1">
    <source>
        <dbReference type="EMBL" id="KRG62271.1"/>
    </source>
</evidence>
<reference evidence="1 2" key="1">
    <citation type="submission" date="2015-05" db="EMBL/GenBank/DDBJ databases">
        <title>Genome sequencing and analysis of members of genus Stenotrophomonas.</title>
        <authorList>
            <person name="Patil P.P."/>
            <person name="Midha S."/>
            <person name="Patil P.B."/>
        </authorList>
    </citation>
    <scope>NUCLEOTIDE SEQUENCE [LARGE SCALE GENOMIC DNA]</scope>
    <source>
        <strain evidence="1 2">DSM 18929</strain>
    </source>
</reference>
<organism evidence="1 2">
    <name type="scientific">Stenotrophomonas humi</name>
    <dbReference type="NCBI Taxonomy" id="405444"/>
    <lineage>
        <taxon>Bacteria</taxon>
        <taxon>Pseudomonadati</taxon>
        <taxon>Pseudomonadota</taxon>
        <taxon>Gammaproteobacteria</taxon>
        <taxon>Lysobacterales</taxon>
        <taxon>Lysobacteraceae</taxon>
        <taxon>Stenotrophomonas</taxon>
    </lineage>
</organism>
<dbReference type="PATRIC" id="fig|405444.3.peg.2625"/>
<evidence type="ECO:0000313" key="2">
    <source>
        <dbReference type="Proteomes" id="UP000050864"/>
    </source>
</evidence>
<proteinExistence type="predicted"/>
<keyword evidence="2" id="KW-1185">Reference proteome</keyword>
<accession>A0A0R0BXF1</accession>
<dbReference type="AlphaFoldDB" id="A0A0R0BXF1"/>
<dbReference type="Proteomes" id="UP000050864">
    <property type="component" value="Unassembled WGS sequence"/>
</dbReference>
<protein>
    <submittedName>
        <fullName evidence="1">Uncharacterized protein</fullName>
    </submittedName>
</protein>
<sequence length="113" mass="11930">MGATKGKGIGTLWITFRLKEGVVGGRDYNTCYSALIDAVKKHNTSGWWFEPTSFWLVGSNSTVVQMAANIKLAIAPSEDLALIGSMDKMGTVLVGKAEKLADLKALAGGLIVG</sequence>
<dbReference type="RefSeq" id="WP_057635874.1">
    <property type="nucleotide sequence ID" value="NZ_LDJI01000036.1"/>
</dbReference>
<gene>
    <name evidence="1" type="ORF">ABB26_16850</name>
</gene>
<dbReference type="EMBL" id="LDJI01000036">
    <property type="protein sequence ID" value="KRG62271.1"/>
    <property type="molecule type" value="Genomic_DNA"/>
</dbReference>